<dbReference type="AlphaFoldDB" id="A0A382M8W4"/>
<evidence type="ECO:0008006" key="2">
    <source>
        <dbReference type="Google" id="ProtNLM"/>
    </source>
</evidence>
<gene>
    <name evidence="1" type="ORF">METZ01_LOCUS298288</name>
</gene>
<dbReference type="SUPFAM" id="SSF53300">
    <property type="entry name" value="vWA-like"/>
    <property type="match status" value="1"/>
</dbReference>
<evidence type="ECO:0000313" key="1">
    <source>
        <dbReference type="EMBL" id="SVC45434.1"/>
    </source>
</evidence>
<proteinExistence type="predicted"/>
<name>A0A382M8W4_9ZZZZ</name>
<accession>A0A382M8W4</accession>
<feature type="non-terminal residue" evidence="1">
    <location>
        <position position="167"/>
    </location>
</feature>
<reference evidence="1" key="1">
    <citation type="submission" date="2018-05" db="EMBL/GenBank/DDBJ databases">
        <authorList>
            <person name="Lanie J.A."/>
            <person name="Ng W.-L."/>
            <person name="Kazmierczak K.M."/>
            <person name="Andrzejewski T.M."/>
            <person name="Davidsen T.M."/>
            <person name="Wayne K.J."/>
            <person name="Tettelin H."/>
            <person name="Glass J.I."/>
            <person name="Rusch D."/>
            <person name="Podicherti R."/>
            <person name="Tsui H.-C.T."/>
            <person name="Winkler M.E."/>
        </authorList>
    </citation>
    <scope>NUCLEOTIDE SEQUENCE</scope>
</reference>
<protein>
    <recommendedName>
        <fullName evidence="2">VWFA domain-containing protein</fullName>
    </recommendedName>
</protein>
<dbReference type="InterPro" id="IPR036465">
    <property type="entry name" value="vWFA_dom_sf"/>
</dbReference>
<dbReference type="Gene3D" id="3.40.50.410">
    <property type="entry name" value="von Willebrand factor, type A domain"/>
    <property type="match status" value="1"/>
</dbReference>
<sequence length="167" mass="18040">MTAFRKAALGLIACGSLLILAESASAESDNAVTDPVVQGLTNCGLGKTADSLHVLFVLDESGSLRKHDPKNMRVEGTEKALEALKRLADRFEGKFDIDVAIHGFSGGQATTDMPYRDENPWLTFDDFDDLINDAKGFASRNVGLYTDYREAIGGAIDAFDKHDPGQT</sequence>
<organism evidence="1">
    <name type="scientific">marine metagenome</name>
    <dbReference type="NCBI Taxonomy" id="408172"/>
    <lineage>
        <taxon>unclassified sequences</taxon>
        <taxon>metagenomes</taxon>
        <taxon>ecological metagenomes</taxon>
    </lineage>
</organism>
<dbReference type="EMBL" id="UINC01092120">
    <property type="protein sequence ID" value="SVC45434.1"/>
    <property type="molecule type" value="Genomic_DNA"/>
</dbReference>